<sequence>MDVIEQMKLKDTSSKNRMMVIAMGITLIAVTSLYLLSGGRRLAVVYGVALACIVLSYLICSYALKKPYAFPLTAIILAYIFTAIGNWMDGSSIAVILIIYFLLVFSAMQLRLKWFLTGFIAGLINMVMNSVLSSEEGIVQLYTFAILLYLLMGMMMIVIIRISDGQFKQISELLARTSEEAAARSREKSELENAVTKITVSIQGMNERIQQHKTAQREMASAVDEMSRGGQSQSQQISDIAQHAAETKQGMQSLWDTSIQLKSESAEINEEAKEGRSKMDQLASDLSRLNLNIQEMNTSFEDVANVLDETNELTDSIRNITQQTQLLALNASIEAARAGDAGSGFAVVAGEIRKLSELTSRTTEQITVNLMRLNQGSANTMERMNDSGRNIARNLEASQEVSAYLDKASRTLAHLDENLVHFTELSRQVMGQSAEIESATGELASIIEETSASLEQMSASIETLTQDSETIAEGMSQAAQQAQEMIK</sequence>
<evidence type="ECO:0000256" key="3">
    <source>
        <dbReference type="SAM" id="Phobius"/>
    </source>
</evidence>
<dbReference type="KEGG" id="palo:E6C60_3844"/>
<protein>
    <submittedName>
        <fullName evidence="5">Methyl-accepting chemotaxis sensory transducer</fullName>
    </submittedName>
</protein>
<dbReference type="PANTHER" id="PTHR32089:SF112">
    <property type="entry name" value="LYSOZYME-LIKE PROTEIN-RELATED"/>
    <property type="match status" value="1"/>
</dbReference>
<reference evidence="5 6" key="1">
    <citation type="submission" date="2019-05" db="EMBL/GenBank/DDBJ databases">
        <authorList>
            <person name="Chen C."/>
        </authorList>
    </citation>
    <scope>NUCLEOTIDE SEQUENCE [LARGE SCALE GENOMIC DNA]</scope>
    <source>
        <strain evidence="5 6">HB172198</strain>
    </source>
</reference>
<dbReference type="GO" id="GO:0007165">
    <property type="term" value="P:signal transduction"/>
    <property type="evidence" value="ECO:0007669"/>
    <property type="project" value="UniProtKB-KW"/>
</dbReference>
<proteinExistence type="predicted"/>
<dbReference type="PANTHER" id="PTHR32089">
    <property type="entry name" value="METHYL-ACCEPTING CHEMOTAXIS PROTEIN MCPB"/>
    <property type="match status" value="1"/>
</dbReference>
<dbReference type="SUPFAM" id="SSF58104">
    <property type="entry name" value="Methyl-accepting chemotaxis protein (MCP) signaling domain"/>
    <property type="match status" value="1"/>
</dbReference>
<keyword evidence="3" id="KW-0472">Membrane</keyword>
<evidence type="ECO:0000256" key="2">
    <source>
        <dbReference type="PROSITE-ProRule" id="PRU00284"/>
    </source>
</evidence>
<feature type="transmembrane region" description="Helical" evidence="3">
    <location>
        <begin position="114"/>
        <end position="132"/>
    </location>
</feature>
<dbReference type="Proteomes" id="UP000300879">
    <property type="component" value="Chromosome"/>
</dbReference>
<feature type="transmembrane region" description="Helical" evidence="3">
    <location>
        <begin position="138"/>
        <end position="160"/>
    </location>
</feature>
<dbReference type="InterPro" id="IPR004089">
    <property type="entry name" value="MCPsignal_dom"/>
</dbReference>
<accession>A0A4P8XUP9</accession>
<keyword evidence="3" id="KW-1133">Transmembrane helix</keyword>
<evidence type="ECO:0000313" key="5">
    <source>
        <dbReference type="EMBL" id="QCT04549.1"/>
    </source>
</evidence>
<keyword evidence="3" id="KW-0812">Transmembrane</keyword>
<name>A0A4P8XUP9_9BACL</name>
<dbReference type="AlphaFoldDB" id="A0A4P8XUP9"/>
<evidence type="ECO:0000259" key="4">
    <source>
        <dbReference type="PROSITE" id="PS50111"/>
    </source>
</evidence>
<evidence type="ECO:0000256" key="1">
    <source>
        <dbReference type="ARBA" id="ARBA00023224"/>
    </source>
</evidence>
<organism evidence="5 6">
    <name type="scientific">Paenibacillus algicola</name>
    <dbReference type="NCBI Taxonomy" id="2565926"/>
    <lineage>
        <taxon>Bacteria</taxon>
        <taxon>Bacillati</taxon>
        <taxon>Bacillota</taxon>
        <taxon>Bacilli</taxon>
        <taxon>Bacillales</taxon>
        <taxon>Paenibacillaceae</taxon>
        <taxon>Paenibacillus</taxon>
    </lineage>
</organism>
<dbReference type="Gene3D" id="1.10.287.950">
    <property type="entry name" value="Methyl-accepting chemotaxis protein"/>
    <property type="match status" value="1"/>
</dbReference>
<dbReference type="PROSITE" id="PS50111">
    <property type="entry name" value="CHEMOTAXIS_TRANSDUC_2"/>
    <property type="match status" value="1"/>
</dbReference>
<evidence type="ECO:0000313" key="6">
    <source>
        <dbReference type="Proteomes" id="UP000300879"/>
    </source>
</evidence>
<feature type="transmembrane region" description="Helical" evidence="3">
    <location>
        <begin position="20"/>
        <end position="37"/>
    </location>
</feature>
<dbReference type="Pfam" id="PF00015">
    <property type="entry name" value="MCPsignal"/>
    <property type="match status" value="1"/>
</dbReference>
<keyword evidence="1 2" id="KW-0807">Transducer</keyword>
<feature type="domain" description="Methyl-accepting transducer" evidence="4">
    <location>
        <begin position="208"/>
        <end position="458"/>
    </location>
</feature>
<dbReference type="GO" id="GO:0016020">
    <property type="term" value="C:membrane"/>
    <property type="evidence" value="ECO:0007669"/>
    <property type="project" value="InterPro"/>
</dbReference>
<feature type="transmembrane region" description="Helical" evidence="3">
    <location>
        <begin position="43"/>
        <end position="60"/>
    </location>
</feature>
<gene>
    <name evidence="5" type="ORF">E6C60_3844</name>
</gene>
<keyword evidence="6" id="KW-1185">Reference proteome</keyword>
<dbReference type="EMBL" id="CP040396">
    <property type="protein sequence ID" value="QCT04549.1"/>
    <property type="molecule type" value="Genomic_DNA"/>
</dbReference>
<dbReference type="OrthoDB" id="242546at2"/>
<dbReference type="SMART" id="SM00283">
    <property type="entry name" value="MA"/>
    <property type="match status" value="1"/>
</dbReference>